<dbReference type="InterPro" id="IPR011684">
    <property type="entry name" value="NAB"/>
</dbReference>
<feature type="region of interest" description="Disordered" evidence="3">
    <location>
        <begin position="618"/>
        <end position="642"/>
    </location>
</feature>
<dbReference type="Pfam" id="PF25014">
    <property type="entry name" value="NET2A"/>
    <property type="match status" value="1"/>
</dbReference>
<dbReference type="AlphaFoldDB" id="A0A830DHF4"/>
<evidence type="ECO:0000256" key="2">
    <source>
        <dbReference type="SAM" id="Coils"/>
    </source>
</evidence>
<dbReference type="OrthoDB" id="616075at2759"/>
<keyword evidence="1 2" id="KW-0175">Coiled coil</keyword>
<sequence length="891" mass="103147">MLQRAASNAYSWWWASHIRTKQSKWLEQCLQDMEEKVQSMLKLIEEDGDSFVKRAEMYYKRRPELISTIQESFKAFRALADRYDHLSRELQNANHTIATVFPEQVQFAMSEDDDCPMPNILRTPEINTANVPQVPKAPEKKLKSIISKASKELQVKKLQKPAKPQVKSGLTRDEVLAEINKIQKDILALQTVKEFVKSSYESGLAKYWGIENQIMELQQKVSRLQDEFDMDTVIEDEEARTLMAEAALRSCQETLAMLQEKQEKSSRESKEEYKRIEAACQRLQSLRQKYLQGRVDKKDPSEDETSSSDVVDELIEESKEIEMLPGKTTKESLDLRSVANLTVTQLAEKIDQLVNKVIGLETAVSSQTVLVNMLRTDTDDLNDQIRNLEEENENMIDNMCNLGSRVKEMEGKLNKIQNLNKNVESQNSNLQTNFAEARSNLECLSGKLSSVKTDEEVVDGFDISSHHEEIKGQKDLLSLGETEDVKEVNVDVRVSDQPVTSQGEVKKLIIKSDEKPKVLDVREDHHSHRHVNGKTEEKAENDEDINWQQMLLSGMEDREKILLKEYTTILRNYKDVKKKLGQMEKNEKDSEFDTVVQIRELKQGIQKRDEEIQNLRQIAKENTTTTQPCTSGTGNKDSDANRNDDDEIKLIFFDQTPSMSKVDEKLRMDIDAILDENLDFWMRFSTEFHQIQKFKTEVQDLQDEISKLWEKRKPDGSFTTQTKSDARPFYKHLREIQRELSVWLEQSASLKDELKGRFASLCGIQEEITKALREGVEEDEIRFSSHQAAKFQGEVLNMKQENNKVREELRMGLDLVRTLQLQIDKTLTKLNEEFDISAEQADNVDRPRVPLRSFIFGTKQKKQKHSLFSCMHPNKRYHILRTGIRLSNQNH</sequence>
<evidence type="ECO:0000256" key="1">
    <source>
        <dbReference type="ARBA" id="ARBA00023054"/>
    </source>
</evidence>
<accession>A0A830DHF4</accession>
<feature type="coiled-coil region" evidence="2">
    <location>
        <begin position="207"/>
        <end position="286"/>
    </location>
</feature>
<dbReference type="GO" id="GO:0003779">
    <property type="term" value="F:actin binding"/>
    <property type="evidence" value="ECO:0007669"/>
    <property type="project" value="InterPro"/>
</dbReference>
<name>A0A830DHF4_9LAMI</name>
<feature type="coiled-coil region" evidence="2">
    <location>
        <begin position="691"/>
        <end position="753"/>
    </location>
</feature>
<evidence type="ECO:0000313" key="6">
    <source>
        <dbReference type="Proteomes" id="UP000653305"/>
    </source>
</evidence>
<evidence type="ECO:0000256" key="3">
    <source>
        <dbReference type="SAM" id="MobiDB-lite"/>
    </source>
</evidence>
<feature type="coiled-coil region" evidence="2">
    <location>
        <begin position="371"/>
        <end position="440"/>
    </location>
</feature>
<keyword evidence="6" id="KW-1185">Reference proteome</keyword>
<comment type="caution">
    <text evidence="5">The sequence shown here is derived from an EMBL/GenBank/DDBJ whole genome shotgun (WGS) entry which is preliminary data.</text>
</comment>
<dbReference type="InterPro" id="IPR056889">
    <property type="entry name" value="NET2A-D/KIP1-like_C"/>
</dbReference>
<organism evidence="5 6">
    <name type="scientific">Phtheirospermum japonicum</name>
    <dbReference type="NCBI Taxonomy" id="374723"/>
    <lineage>
        <taxon>Eukaryota</taxon>
        <taxon>Viridiplantae</taxon>
        <taxon>Streptophyta</taxon>
        <taxon>Embryophyta</taxon>
        <taxon>Tracheophyta</taxon>
        <taxon>Spermatophyta</taxon>
        <taxon>Magnoliopsida</taxon>
        <taxon>eudicotyledons</taxon>
        <taxon>Gunneridae</taxon>
        <taxon>Pentapetalae</taxon>
        <taxon>asterids</taxon>
        <taxon>lamiids</taxon>
        <taxon>Lamiales</taxon>
        <taxon>Orobanchaceae</taxon>
        <taxon>Orobanchaceae incertae sedis</taxon>
        <taxon>Phtheirospermum</taxon>
    </lineage>
</organism>
<dbReference type="EMBL" id="BMAC01001184">
    <property type="protein sequence ID" value="GFQ06206.1"/>
    <property type="molecule type" value="Genomic_DNA"/>
</dbReference>
<dbReference type="PANTHER" id="PTHR31631:SF0">
    <property type="entry name" value="PROTEIN NETWORKED 2D"/>
    <property type="match status" value="1"/>
</dbReference>
<dbReference type="PROSITE" id="PS51774">
    <property type="entry name" value="NAB"/>
    <property type="match status" value="1"/>
</dbReference>
<gene>
    <name evidence="5" type="ORF">PHJA_002764600</name>
</gene>
<dbReference type="PANTHER" id="PTHR31631">
    <property type="entry name" value="PROTEIN NETWORKED 2D"/>
    <property type="match status" value="1"/>
</dbReference>
<dbReference type="Proteomes" id="UP000653305">
    <property type="component" value="Unassembled WGS sequence"/>
</dbReference>
<dbReference type="Pfam" id="PF24918">
    <property type="entry name" value="NET2A_C"/>
    <property type="match status" value="1"/>
</dbReference>
<evidence type="ECO:0000259" key="4">
    <source>
        <dbReference type="PROSITE" id="PS51774"/>
    </source>
</evidence>
<dbReference type="Pfam" id="PF07765">
    <property type="entry name" value="KIP1"/>
    <property type="match status" value="1"/>
</dbReference>
<feature type="domain" description="NAB" evidence="4">
    <location>
        <begin position="10"/>
        <end position="90"/>
    </location>
</feature>
<evidence type="ECO:0000313" key="5">
    <source>
        <dbReference type="EMBL" id="GFQ06206.1"/>
    </source>
</evidence>
<proteinExistence type="predicted"/>
<feature type="compositionally biased region" description="Low complexity" evidence="3">
    <location>
        <begin position="623"/>
        <end position="633"/>
    </location>
</feature>
<dbReference type="InterPro" id="IPR056888">
    <property type="entry name" value="NET2A-D/KIP1-like_dom"/>
</dbReference>
<protein>
    <recommendedName>
        <fullName evidence="4">NAB domain-containing protein</fullName>
    </recommendedName>
</protein>
<reference evidence="5" key="1">
    <citation type="submission" date="2020-07" db="EMBL/GenBank/DDBJ databases">
        <title>Ethylene signaling mediates host invasion by parasitic plants.</title>
        <authorList>
            <person name="Yoshida S."/>
        </authorList>
    </citation>
    <scope>NUCLEOTIDE SEQUENCE</scope>
    <source>
        <strain evidence="5">Okayama</strain>
    </source>
</reference>